<dbReference type="InterPro" id="IPR032719">
    <property type="entry name" value="WbsX"/>
</dbReference>
<evidence type="ECO:0000313" key="2">
    <source>
        <dbReference type="Proteomes" id="UP000006919"/>
    </source>
</evidence>
<protein>
    <submittedName>
        <fullName evidence="1">Glycosyltransferase</fullName>
    </submittedName>
</protein>
<dbReference type="EMBL" id="CP002405">
    <property type="protein sequence ID" value="ADU24281.1"/>
    <property type="molecule type" value="Genomic_DNA"/>
</dbReference>
<dbReference type="PANTHER" id="PTHR41244:SF1">
    <property type="entry name" value="GLYCOSYLTRANSFERASE"/>
    <property type="match status" value="1"/>
</dbReference>
<accession>E6UKT5</accession>
<reference evidence="2" key="1">
    <citation type="journal article" date="2011" name="J. Bacteriol.">
        <title>Complete genome of the cellulolytic ruminal bacterium Ruminococcus albus 7.</title>
        <authorList>
            <person name="Suen G."/>
            <person name="Stevenson D.M."/>
            <person name="Bruce D.C."/>
            <person name="Chertkov O."/>
            <person name="Copeland A."/>
            <person name="Cheng J.F."/>
            <person name="Detter C."/>
            <person name="Detter J.C."/>
            <person name="Goodwin L.A."/>
            <person name="Han C.S."/>
            <person name="Hauser L.J."/>
            <person name="Ivanova N.N."/>
            <person name="Kyrpides N.C."/>
            <person name="Land M.L."/>
            <person name="Lapidus A."/>
            <person name="Lucas S."/>
            <person name="Ovchinnikova G."/>
            <person name="Pitluck S."/>
            <person name="Tapia R."/>
            <person name="Woyke T."/>
            <person name="Boyum J."/>
            <person name="Mead D."/>
            <person name="Weimer P.J."/>
        </authorList>
    </citation>
    <scope>NUCLEOTIDE SEQUENCE [LARGE SCALE GENOMIC DNA]</scope>
    <source>
        <strain evidence="2">ATCC 27210 / DSM 20455 / JCM 14654 / NCDO 2250 / 7</strain>
        <plasmid evidence="2">pRUMAL02</plasmid>
    </source>
</reference>
<dbReference type="CDD" id="cd11579">
    <property type="entry name" value="Glyco_tran_WbsX"/>
    <property type="match status" value="1"/>
</dbReference>
<evidence type="ECO:0000313" key="1">
    <source>
        <dbReference type="EMBL" id="ADU24281.1"/>
    </source>
</evidence>
<dbReference type="PANTHER" id="PTHR41244">
    <property type="entry name" value="RHAMNAN SYNTHESIS F"/>
    <property type="match status" value="1"/>
</dbReference>
<gene>
    <name evidence="1" type="ordered locus">Rumal_3857</name>
</gene>
<dbReference type="Gene3D" id="3.20.20.80">
    <property type="entry name" value="Glycosidases"/>
    <property type="match status" value="1"/>
</dbReference>
<dbReference type="AlphaFoldDB" id="E6UKT5"/>
<sequence>MPKILALYLPQFHEIPENNEWWGEGFTEWNVVKSAKPLNRYIKQPRIPVEGYYDLSRIESIRHQVDLANKYGINGFVMYSYYSNGKKLLETPAKLLLMNKDIRIEYCFSWANHDWMRTWFSYNKQMLRKQEYAASFEDVKQHFYEYLPYFMDDRYIKVDNKPVLFIYDYEAIPDFNIYREGWDRLAKENGFNGIFLVQTLGGHHLIWNKKYFDACFDYEPTYTTFLEMKFQHTINRIRRGIKKLVKGKFVTNYFNYDSVCDLIEKRIDNDPNHYLGLFAEWDNSPRHSHNCTIFKNFSIPRFKQLVYSQIKKSVSVGKGFLIIDAWNEWGEGAYLEPDNISGFEKLNTIRDVLSGFMQDN</sequence>
<dbReference type="OrthoDB" id="9816424at2"/>
<dbReference type="Pfam" id="PF14307">
    <property type="entry name" value="Glyco_tran_WbsX"/>
    <property type="match status" value="1"/>
</dbReference>
<proteinExistence type="predicted"/>
<dbReference type="KEGG" id="ral:Rumal_3857"/>
<organism evidence="1 2">
    <name type="scientific">Ruminococcus albus (strain ATCC 27210 / DSM 20455 / JCM 14654 / NCDO 2250 / 7)</name>
    <dbReference type="NCBI Taxonomy" id="697329"/>
    <lineage>
        <taxon>Bacteria</taxon>
        <taxon>Bacillati</taxon>
        <taxon>Bacillota</taxon>
        <taxon>Clostridia</taxon>
        <taxon>Eubacteriales</taxon>
        <taxon>Oscillospiraceae</taxon>
        <taxon>Ruminococcus</taxon>
    </lineage>
</organism>
<dbReference type="RefSeq" id="WP_013483821.1">
    <property type="nucleotide sequence ID" value="NC_014825.1"/>
</dbReference>
<keyword evidence="1" id="KW-0614">Plasmid</keyword>
<geneLocation type="plasmid" evidence="1 2">
    <name>pRUMAL02</name>
</geneLocation>
<name>E6UKT5_RUMA7</name>
<dbReference type="Proteomes" id="UP000006919">
    <property type="component" value="Plasmid pRUMAL02"/>
</dbReference>
<keyword evidence="1" id="KW-0808">Transferase</keyword>
<dbReference type="HOGENOM" id="CLU_038570_0_0_9"/>
<dbReference type="GO" id="GO:0016740">
    <property type="term" value="F:transferase activity"/>
    <property type="evidence" value="ECO:0007669"/>
    <property type="project" value="UniProtKB-KW"/>
</dbReference>